<dbReference type="InterPro" id="IPR036770">
    <property type="entry name" value="Ankyrin_rpt-contain_sf"/>
</dbReference>
<evidence type="ECO:0000256" key="4">
    <source>
        <dbReference type="SAM" id="MobiDB-lite"/>
    </source>
</evidence>
<keyword evidence="2 3" id="KW-0040">ANK repeat</keyword>
<feature type="repeat" description="ANK" evidence="3">
    <location>
        <begin position="595"/>
        <end position="627"/>
    </location>
</feature>
<keyword evidence="1" id="KW-0677">Repeat</keyword>
<feature type="repeat" description="ANK" evidence="3">
    <location>
        <begin position="1112"/>
        <end position="1140"/>
    </location>
</feature>
<dbReference type="Gene3D" id="1.25.40.20">
    <property type="entry name" value="Ankyrin repeat-containing domain"/>
    <property type="match status" value="5"/>
</dbReference>
<dbReference type="PROSITE" id="PS50297">
    <property type="entry name" value="ANK_REP_REGION"/>
    <property type="match status" value="6"/>
</dbReference>
<dbReference type="PANTHER" id="PTHR24198">
    <property type="entry name" value="ANKYRIN REPEAT AND PROTEIN KINASE DOMAIN-CONTAINING PROTEIN"/>
    <property type="match status" value="1"/>
</dbReference>
<feature type="repeat" description="ANK" evidence="3">
    <location>
        <begin position="476"/>
        <end position="508"/>
    </location>
</feature>
<feature type="compositionally biased region" description="Basic and acidic residues" evidence="4">
    <location>
        <begin position="67"/>
        <end position="81"/>
    </location>
</feature>
<dbReference type="PRINTS" id="PR01415">
    <property type="entry name" value="ANKYRIN"/>
</dbReference>
<feature type="repeat" description="ANK" evidence="3">
    <location>
        <begin position="1058"/>
        <end position="1090"/>
    </location>
</feature>
<comment type="caution">
    <text evidence="6">The sequence shown here is derived from an EMBL/GenBank/DDBJ whole genome shotgun (WGS) entry which is preliminary data.</text>
</comment>
<reference evidence="6" key="1">
    <citation type="submission" date="2023-03" db="EMBL/GenBank/DDBJ databases">
        <title>Massive genome expansion in bonnet fungi (Mycena s.s.) driven by repeated elements and novel gene families across ecological guilds.</title>
        <authorList>
            <consortium name="Lawrence Berkeley National Laboratory"/>
            <person name="Harder C.B."/>
            <person name="Miyauchi S."/>
            <person name="Viragh M."/>
            <person name="Kuo A."/>
            <person name="Thoen E."/>
            <person name="Andreopoulos B."/>
            <person name="Lu D."/>
            <person name="Skrede I."/>
            <person name="Drula E."/>
            <person name="Henrissat B."/>
            <person name="Morin E."/>
            <person name="Kohler A."/>
            <person name="Barry K."/>
            <person name="LaButti K."/>
            <person name="Morin E."/>
            <person name="Salamov A."/>
            <person name="Lipzen A."/>
            <person name="Mereny Z."/>
            <person name="Hegedus B."/>
            <person name="Baldrian P."/>
            <person name="Stursova M."/>
            <person name="Weitz H."/>
            <person name="Taylor A."/>
            <person name="Grigoriev I.V."/>
            <person name="Nagy L.G."/>
            <person name="Martin F."/>
            <person name="Kauserud H."/>
        </authorList>
    </citation>
    <scope>NUCLEOTIDE SEQUENCE</scope>
    <source>
        <strain evidence="6">CBHHK067</strain>
    </source>
</reference>
<dbReference type="SUPFAM" id="SSF48403">
    <property type="entry name" value="Ankyrin repeat"/>
    <property type="match status" value="2"/>
</dbReference>
<dbReference type="PANTHER" id="PTHR24198:SF165">
    <property type="entry name" value="ANKYRIN REPEAT-CONTAINING PROTEIN-RELATED"/>
    <property type="match status" value="1"/>
</dbReference>
<organism evidence="6 7">
    <name type="scientific">Mycena rosella</name>
    <name type="common">Pink bonnet</name>
    <name type="synonym">Agaricus rosellus</name>
    <dbReference type="NCBI Taxonomy" id="1033263"/>
    <lineage>
        <taxon>Eukaryota</taxon>
        <taxon>Fungi</taxon>
        <taxon>Dikarya</taxon>
        <taxon>Basidiomycota</taxon>
        <taxon>Agaricomycotina</taxon>
        <taxon>Agaricomycetes</taxon>
        <taxon>Agaricomycetidae</taxon>
        <taxon>Agaricales</taxon>
        <taxon>Marasmiineae</taxon>
        <taxon>Mycenaceae</taxon>
        <taxon>Mycena</taxon>
    </lineage>
</organism>
<feature type="repeat" description="ANK" evidence="3">
    <location>
        <begin position="1025"/>
        <end position="1057"/>
    </location>
</feature>
<dbReference type="AlphaFoldDB" id="A0AAD7GPM3"/>
<evidence type="ECO:0000256" key="5">
    <source>
        <dbReference type="SAM" id="SignalP"/>
    </source>
</evidence>
<evidence type="ECO:0000256" key="3">
    <source>
        <dbReference type="PROSITE-ProRule" id="PRU00023"/>
    </source>
</evidence>
<proteinExistence type="predicted"/>
<evidence type="ECO:0000256" key="1">
    <source>
        <dbReference type="ARBA" id="ARBA00022737"/>
    </source>
</evidence>
<feature type="repeat" description="ANK" evidence="3">
    <location>
        <begin position="727"/>
        <end position="759"/>
    </location>
</feature>
<evidence type="ECO:0000313" key="7">
    <source>
        <dbReference type="Proteomes" id="UP001221757"/>
    </source>
</evidence>
<dbReference type="EMBL" id="JARKIE010000017">
    <property type="protein sequence ID" value="KAJ7701497.1"/>
    <property type="molecule type" value="Genomic_DNA"/>
</dbReference>
<evidence type="ECO:0000313" key="6">
    <source>
        <dbReference type="EMBL" id="KAJ7701497.1"/>
    </source>
</evidence>
<feature type="chain" id="PRO_5041898904" evidence="5">
    <location>
        <begin position="25"/>
        <end position="1227"/>
    </location>
</feature>
<gene>
    <name evidence="6" type="ORF">B0H17DRAFT_1128284</name>
</gene>
<name>A0AAD7GPM3_MYCRO</name>
<protein>
    <submittedName>
        <fullName evidence="6">Ankyrin repeat-containing domain protein</fullName>
    </submittedName>
</protein>
<keyword evidence="5" id="KW-0732">Signal</keyword>
<feature type="repeat" description="ANK" evidence="3">
    <location>
        <begin position="627"/>
        <end position="652"/>
    </location>
</feature>
<dbReference type="Proteomes" id="UP001221757">
    <property type="component" value="Unassembled WGS sequence"/>
</dbReference>
<feature type="region of interest" description="Disordered" evidence="4">
    <location>
        <begin position="32"/>
        <end position="81"/>
    </location>
</feature>
<evidence type="ECO:0000256" key="2">
    <source>
        <dbReference type="ARBA" id="ARBA00023043"/>
    </source>
</evidence>
<feature type="signal peptide" evidence="5">
    <location>
        <begin position="1"/>
        <end position="24"/>
    </location>
</feature>
<sequence length="1227" mass="134355">MVAGGATVLSVVTRLLVSRAASLARRWGGRGGVGANDSVGDETGRWGTRKVGGGEAGRGQGWGRGRGAAEGEGRSKEERRDEWREDNVLTLVWLGMPARRNAEQTVRLMSAFNSLITLASQITELSSYGYLSDADPRDAKRTRSQDRTVLTELSGFNDMLLHAEQADRLGLLAPVSTDVLDDCRDKLVLLYQDLAVDVRGVARLKSAFVCPLETPQMKRARSEATRQLIETAIQAPTTPLMSKLTSKYQYSLDRILEQPPAYAALALRVIAWIIHAERQLTAAELLHAFAVGENGDEIDKENLTSAHILLQACMGLVVVNDDMSVGLVHFTAHTFFADIPERFVNAHKDMATTCLRYLCMRNPFGAGPCNDVLEMEARLRKMPFLAYAARHWGQHARRVEQSLSPLICQLLHDTRLRASAFQALQYRTLLEPRLAEAWFAALPTGQDPLHVLAYWDLGETAELYVDDNTLSPVDAQGWTPLHWACFKGSMVVRELLLRHGAALDMRDSLGWTPLFWAALNGDIDTLTSLFDRGADHLVKDKSAWTALQWAVSCAPDTDWITQRGRGAATSRANGEEGFLKDISISKPNGVDLRHWRSSLLHVAIRDDKISIARLLLELGADPNYAVGGRPALHTAAFRRDPRFVDMLLEAGALIKGGANINMRIQAIDTVRRRTRWKQQKAPTTTPLMLACGSNMTYVHDKSHLVLPTRVVHLLLTAGADTTLIDASGHAVIRYAIEGCDLSLVKLLLENGATIPAPDPDGCCAIHTFAEGRSRRRSLEDLQSLLDLLLERLPAGAESMEWHRRMSHPVGSEAKVYCPLSLAIKSGNWDIFAALLKRGAHLRTTEPLEPLLRASIQQLAPAAVHFLLDQGAKPAEDHRYITELLWRESNRLRSDETACDAFHLILRDLVQGGVDINVYEFGGQSNLLIVAKTFALPAVAQALLDSGADLYHTTDDGLDLFVLSAVQENVALLSCLLENTAKVPRAGGHWTQPLDSTDLDPFHDPIAYICACLKRHNLVAQRAKASNKTLLQLAVESGSARTVANLIACGADADEADDYGWTPLHTAIFESRGAVVDVLLAGGVNVHAVTRTWQNSAHKPSLIYQGNPWAGQPLHLAAMTGDAGIVAELLTRGADVRASTDSDGRWPGHGPTALNIALDTGTFYGRKGDAFHRGRLEIAAMLVERGADVHGVVDHLGLGDVLLFEGFEDLWNKLRVGVSDRGQKVAIA</sequence>
<dbReference type="Pfam" id="PF12796">
    <property type="entry name" value="Ank_2"/>
    <property type="match status" value="2"/>
</dbReference>
<dbReference type="SMART" id="SM00248">
    <property type="entry name" value="ANK"/>
    <property type="match status" value="13"/>
</dbReference>
<dbReference type="InterPro" id="IPR002110">
    <property type="entry name" value="Ankyrin_rpt"/>
</dbReference>
<dbReference type="Pfam" id="PF00023">
    <property type="entry name" value="Ank"/>
    <property type="match status" value="1"/>
</dbReference>
<dbReference type="Pfam" id="PF13637">
    <property type="entry name" value="Ank_4"/>
    <property type="match status" value="1"/>
</dbReference>
<keyword evidence="7" id="KW-1185">Reference proteome</keyword>
<dbReference type="PROSITE" id="PS50088">
    <property type="entry name" value="ANK_REPEAT"/>
    <property type="match status" value="8"/>
</dbReference>
<accession>A0AAD7GPM3</accession>
<feature type="compositionally biased region" description="Gly residues" evidence="4">
    <location>
        <begin position="50"/>
        <end position="66"/>
    </location>
</feature>
<feature type="repeat" description="ANK" evidence="3">
    <location>
        <begin position="509"/>
        <end position="541"/>
    </location>
</feature>